<dbReference type="OrthoDB" id="5519166at2"/>
<dbReference type="EMBL" id="CYSF01000019">
    <property type="protein sequence ID" value="CUH86063.1"/>
    <property type="molecule type" value="Genomic_DNA"/>
</dbReference>
<sequence length="67" mass="7571">MKTFEYEILSFPMDRKNRLIEMQAALNAKGKIGWEVVSISSSEFANIGHTAFLKRETSDGADFGDNR</sequence>
<gene>
    <name evidence="1" type="ORF">TM5383_03306</name>
</gene>
<evidence type="ECO:0000313" key="2">
    <source>
        <dbReference type="Proteomes" id="UP000051681"/>
    </source>
</evidence>
<accession>A0A0P1H7W9</accession>
<evidence type="ECO:0000313" key="1">
    <source>
        <dbReference type="EMBL" id="CUH86063.1"/>
    </source>
</evidence>
<organism evidence="1 2">
    <name type="scientific">Thalassovita mediterranea</name>
    <dbReference type="NCBI Taxonomy" id="340021"/>
    <lineage>
        <taxon>Bacteria</taxon>
        <taxon>Pseudomonadati</taxon>
        <taxon>Pseudomonadota</taxon>
        <taxon>Alphaproteobacteria</taxon>
        <taxon>Rhodobacterales</taxon>
        <taxon>Roseobacteraceae</taxon>
        <taxon>Thalassovita</taxon>
    </lineage>
</organism>
<dbReference type="Proteomes" id="UP000051681">
    <property type="component" value="Unassembled WGS sequence"/>
</dbReference>
<dbReference type="RefSeq" id="WP_058320087.1">
    <property type="nucleotide sequence ID" value="NZ_CYSF01000019.1"/>
</dbReference>
<dbReference type="AlphaFoldDB" id="A0A0P1H7W9"/>
<reference evidence="1 2" key="1">
    <citation type="submission" date="2015-09" db="EMBL/GenBank/DDBJ databases">
        <authorList>
            <consortium name="Swine Surveillance"/>
        </authorList>
    </citation>
    <scope>NUCLEOTIDE SEQUENCE [LARGE SCALE GENOMIC DNA]</scope>
    <source>
        <strain evidence="1 2">CECT 8383</strain>
    </source>
</reference>
<protein>
    <recommendedName>
        <fullName evidence="3">DUF4177 domain-containing protein</fullName>
    </recommendedName>
</protein>
<name>A0A0P1H7W9_9RHOB</name>
<dbReference type="STRING" id="340021.TM5383_03306"/>
<evidence type="ECO:0008006" key="3">
    <source>
        <dbReference type="Google" id="ProtNLM"/>
    </source>
</evidence>
<proteinExistence type="predicted"/>
<keyword evidence="2" id="KW-1185">Reference proteome</keyword>